<dbReference type="PROSITE" id="PS50112">
    <property type="entry name" value="PAS"/>
    <property type="match status" value="1"/>
</dbReference>
<dbReference type="SUPFAM" id="SSF55785">
    <property type="entry name" value="PYP-like sensor domain (PAS domain)"/>
    <property type="match status" value="1"/>
</dbReference>
<dbReference type="InterPro" id="IPR052016">
    <property type="entry name" value="Bact_Sigma-Reg"/>
</dbReference>
<feature type="modified residue" description="4-aspartylphosphate" evidence="16">
    <location>
        <position position="254"/>
    </location>
</feature>
<evidence type="ECO:0000256" key="11">
    <source>
        <dbReference type="ARBA" id="ARBA00023211"/>
    </source>
</evidence>
<keyword evidence="9" id="KW-0460">Magnesium</keyword>
<comment type="caution">
    <text evidence="20">The sequence shown here is derived from an EMBL/GenBank/DDBJ whole genome shotgun (WGS) entry which is preliminary data.</text>
</comment>
<keyword evidence="7" id="KW-0378">Hydrolase</keyword>
<dbReference type="Gene3D" id="3.30.450.20">
    <property type="entry name" value="PAS domain"/>
    <property type="match status" value="2"/>
</dbReference>
<evidence type="ECO:0000256" key="5">
    <source>
        <dbReference type="ARBA" id="ARBA00022741"/>
    </source>
</evidence>
<evidence type="ECO:0000256" key="13">
    <source>
        <dbReference type="ARBA" id="ARBA00056274"/>
    </source>
</evidence>
<dbReference type="InterPro" id="IPR029016">
    <property type="entry name" value="GAF-like_dom_sf"/>
</dbReference>
<dbReference type="InterPro" id="IPR001610">
    <property type="entry name" value="PAC"/>
</dbReference>
<evidence type="ECO:0000256" key="9">
    <source>
        <dbReference type="ARBA" id="ARBA00022842"/>
    </source>
</evidence>
<keyword evidence="11" id="KW-0464">Manganese</keyword>
<keyword evidence="21" id="KW-1185">Reference proteome</keyword>
<dbReference type="PANTHER" id="PTHR43156">
    <property type="entry name" value="STAGE II SPORULATION PROTEIN E-RELATED"/>
    <property type="match status" value="1"/>
</dbReference>
<dbReference type="Pfam" id="PF07228">
    <property type="entry name" value="SpoIIE"/>
    <property type="match status" value="1"/>
</dbReference>
<dbReference type="SMART" id="SM00086">
    <property type="entry name" value="PAC"/>
    <property type="match status" value="1"/>
</dbReference>
<dbReference type="GO" id="GO:0005524">
    <property type="term" value="F:ATP binding"/>
    <property type="evidence" value="ECO:0007669"/>
    <property type="project" value="UniProtKB-KW"/>
</dbReference>
<evidence type="ECO:0000256" key="6">
    <source>
        <dbReference type="ARBA" id="ARBA00022777"/>
    </source>
</evidence>
<evidence type="ECO:0000256" key="4">
    <source>
        <dbReference type="ARBA" id="ARBA00022723"/>
    </source>
</evidence>
<keyword evidence="8" id="KW-0067">ATP-binding</keyword>
<dbReference type="Gene3D" id="3.60.40.10">
    <property type="entry name" value="PPM-type phosphatase domain"/>
    <property type="match status" value="1"/>
</dbReference>
<dbReference type="SMART" id="SM00091">
    <property type="entry name" value="PAS"/>
    <property type="match status" value="1"/>
</dbReference>
<dbReference type="Pfam" id="PF00072">
    <property type="entry name" value="Response_reg"/>
    <property type="match status" value="1"/>
</dbReference>
<dbReference type="InterPro" id="IPR003018">
    <property type="entry name" value="GAF"/>
</dbReference>
<dbReference type="CDD" id="cd16936">
    <property type="entry name" value="HATPase_RsbW-like"/>
    <property type="match status" value="1"/>
</dbReference>
<dbReference type="RefSeq" id="WP_113981763.1">
    <property type="nucleotide sequence ID" value="NZ_QMEY01000006.1"/>
</dbReference>
<evidence type="ECO:0000256" key="3">
    <source>
        <dbReference type="ARBA" id="ARBA00022679"/>
    </source>
</evidence>
<dbReference type="Pfam" id="PF08447">
    <property type="entry name" value="PAS_3"/>
    <property type="match status" value="1"/>
</dbReference>
<dbReference type="InterPro" id="IPR013655">
    <property type="entry name" value="PAS_fold_3"/>
</dbReference>
<organism evidence="20 21">
    <name type="scientific">Spongiactinospora rosea</name>
    <dbReference type="NCBI Taxonomy" id="2248750"/>
    <lineage>
        <taxon>Bacteria</taxon>
        <taxon>Bacillati</taxon>
        <taxon>Actinomycetota</taxon>
        <taxon>Actinomycetes</taxon>
        <taxon>Streptosporangiales</taxon>
        <taxon>Streptosporangiaceae</taxon>
        <taxon>Spongiactinospora</taxon>
    </lineage>
</organism>
<evidence type="ECO:0000256" key="7">
    <source>
        <dbReference type="ARBA" id="ARBA00022801"/>
    </source>
</evidence>
<feature type="domain" description="PAS" evidence="18">
    <location>
        <begin position="336"/>
        <end position="407"/>
    </location>
</feature>
<evidence type="ECO:0000259" key="18">
    <source>
        <dbReference type="PROSITE" id="PS50112"/>
    </source>
</evidence>
<dbReference type="PROSITE" id="PS50113">
    <property type="entry name" value="PAC"/>
    <property type="match status" value="1"/>
</dbReference>
<dbReference type="InterPro" id="IPR001789">
    <property type="entry name" value="Sig_transdc_resp-reg_receiver"/>
</dbReference>
<comment type="catalytic activity">
    <reaction evidence="12">
        <text>O-phospho-L-seryl-[protein] + H2O = L-seryl-[protein] + phosphate</text>
        <dbReference type="Rhea" id="RHEA:20629"/>
        <dbReference type="Rhea" id="RHEA-COMP:9863"/>
        <dbReference type="Rhea" id="RHEA-COMP:11604"/>
        <dbReference type="ChEBI" id="CHEBI:15377"/>
        <dbReference type="ChEBI" id="CHEBI:29999"/>
        <dbReference type="ChEBI" id="CHEBI:43474"/>
        <dbReference type="ChEBI" id="CHEBI:83421"/>
        <dbReference type="EC" id="3.1.3.16"/>
    </reaction>
</comment>
<dbReference type="CDD" id="cd00130">
    <property type="entry name" value="PAS"/>
    <property type="match status" value="1"/>
</dbReference>
<dbReference type="Gene3D" id="3.40.50.2300">
    <property type="match status" value="1"/>
</dbReference>
<dbReference type="SMART" id="SM00065">
    <property type="entry name" value="GAF"/>
    <property type="match status" value="2"/>
</dbReference>
<dbReference type="OrthoDB" id="163538at2"/>
<keyword evidence="3" id="KW-0808">Transferase</keyword>
<dbReference type="SUPFAM" id="SSF52172">
    <property type="entry name" value="CheY-like"/>
    <property type="match status" value="1"/>
</dbReference>
<keyword evidence="2 16" id="KW-0597">Phosphoprotein</keyword>
<dbReference type="InterPro" id="IPR036457">
    <property type="entry name" value="PPM-type-like_dom_sf"/>
</dbReference>
<dbReference type="Gene3D" id="3.30.565.10">
    <property type="entry name" value="Histidine kinase-like ATPase, C-terminal domain"/>
    <property type="match status" value="1"/>
</dbReference>
<evidence type="ECO:0000256" key="8">
    <source>
        <dbReference type="ARBA" id="ARBA00022840"/>
    </source>
</evidence>
<keyword evidence="6" id="KW-0418">Kinase</keyword>
<evidence type="ECO:0000256" key="10">
    <source>
        <dbReference type="ARBA" id="ARBA00022912"/>
    </source>
</evidence>
<keyword evidence="4" id="KW-0479">Metal-binding</keyword>
<evidence type="ECO:0000256" key="12">
    <source>
        <dbReference type="ARBA" id="ARBA00047761"/>
    </source>
</evidence>
<accession>A0A366LZI8</accession>
<dbReference type="FunFam" id="3.60.40.10:FF:000005">
    <property type="entry name" value="Serine/threonine protein phosphatase"/>
    <property type="match status" value="1"/>
</dbReference>
<dbReference type="Proteomes" id="UP000253303">
    <property type="component" value="Unassembled WGS sequence"/>
</dbReference>
<dbReference type="EC" id="3.1.3.16" evidence="1"/>
<evidence type="ECO:0000256" key="2">
    <source>
        <dbReference type="ARBA" id="ARBA00022553"/>
    </source>
</evidence>
<dbReference type="InterPro" id="IPR000014">
    <property type="entry name" value="PAS"/>
</dbReference>
<dbReference type="Pfam" id="PF13581">
    <property type="entry name" value="HATPase_c_2"/>
    <property type="match status" value="1"/>
</dbReference>
<evidence type="ECO:0000256" key="15">
    <source>
        <dbReference type="ARBA" id="ARBA00081350"/>
    </source>
</evidence>
<dbReference type="GO" id="GO:0016301">
    <property type="term" value="F:kinase activity"/>
    <property type="evidence" value="ECO:0007669"/>
    <property type="project" value="UniProtKB-KW"/>
</dbReference>
<feature type="domain" description="Response regulatory" evidence="17">
    <location>
        <begin position="206"/>
        <end position="320"/>
    </location>
</feature>
<reference evidence="20 21" key="1">
    <citation type="submission" date="2018-06" db="EMBL/GenBank/DDBJ databases">
        <title>Sphaerisporangium craniellae sp. nov., isolated from a marine sponge in the South China Sea.</title>
        <authorList>
            <person name="Li L."/>
        </authorList>
    </citation>
    <scope>NUCLEOTIDE SEQUENCE [LARGE SCALE GENOMIC DNA]</scope>
    <source>
        <strain evidence="20 21">LHW63015</strain>
    </source>
</reference>
<name>A0A366LZI8_9ACTN</name>
<evidence type="ECO:0000313" key="20">
    <source>
        <dbReference type="EMBL" id="RBQ18980.1"/>
    </source>
</evidence>
<dbReference type="NCBIfam" id="TIGR00229">
    <property type="entry name" value="sensory_box"/>
    <property type="match status" value="1"/>
</dbReference>
<dbReference type="AlphaFoldDB" id="A0A366LZI8"/>
<dbReference type="SUPFAM" id="SSF55781">
    <property type="entry name" value="GAF domain-like"/>
    <property type="match status" value="2"/>
</dbReference>
<dbReference type="GO" id="GO:0004722">
    <property type="term" value="F:protein serine/threonine phosphatase activity"/>
    <property type="evidence" value="ECO:0007669"/>
    <property type="project" value="UniProtKB-EC"/>
</dbReference>
<dbReference type="SUPFAM" id="SSF81606">
    <property type="entry name" value="PP2C-like"/>
    <property type="match status" value="1"/>
</dbReference>
<protein>
    <recommendedName>
        <fullName evidence="1">protein-serine/threonine phosphatase</fullName>
        <ecNumber evidence="1">3.1.3.16</ecNumber>
    </recommendedName>
    <alternativeName>
        <fullName evidence="15">Protein-serine/threonine phosphatase</fullName>
    </alternativeName>
    <alternativeName>
        <fullName evidence="14">Serine/threonine-protein kinase</fullName>
    </alternativeName>
</protein>
<dbReference type="SMART" id="SM00448">
    <property type="entry name" value="REC"/>
    <property type="match status" value="1"/>
</dbReference>
<dbReference type="InterPro" id="IPR036890">
    <property type="entry name" value="HATPase_C_sf"/>
</dbReference>
<evidence type="ECO:0000256" key="1">
    <source>
        <dbReference type="ARBA" id="ARBA00013081"/>
    </source>
</evidence>
<dbReference type="PROSITE" id="PS50110">
    <property type="entry name" value="RESPONSE_REGULATORY"/>
    <property type="match status" value="1"/>
</dbReference>
<sequence length="1126" mass="119486">MPARSVFGRAPAESVPHIALFAGHGETTRALRAIDWAATPLGGPGDWPEGLRTGLSISLGAAVPMAVLWGRDLRQIHNDACLPLLGAARAAGALLRPAAECWSPVWAALGPLAERVMRDGEAGRIGGQVPGVPFPADRGLGGERVYTICCAPLPGRDGEVGGVLCTFHDTTGHDTTGAPAYTAAGALAPRPRAAPADPPAVVRDERVLLVVDDPEMRDYLERVLGEHWTTRAVTSGAEAIDLIRAEAFGIVLADSDAPQADGVDLVAEIRADPLTESLPVVLLSARAGEEVSGGLRTGADDHLIKPFSGKELVVRVGAHLIMGRLRRTREIRLSPGEEGFRALADAAPALVWAADAARRCEFVNRAWCEYTGRTAEQEVGHGWMDGVHPGDLPLISGTTYDEFARRAPFDLEYRLRRADGSYGWLAVRGVPRVDRDGEFAGFVGACVDITRRKRHQERLGVLAEITTALDATDALSERLTRTGTTLTTRFADQCSVEVSGPDSRTWRLMHARAGTGEPEVRVPAETLERWLEAGAQPSPAPGAPGACPDTPNTIVSPITVHGRVLGALTLVGGDGRAPYDGEDRVVAAELARRLALHLDYARLLHVERLARRTVESAAARGARLQELTASLSRALTVEQVAGVVAGHAKAVLDADAVVVMPTAGRSLTTVAVAAAGDEAWAAEPARDADHPLARAMRDRTPRWTADGVAGLASLPLAVGTQVVGGLAVRLAEPREFTAEEQEELTAIAGLGAYALQRAGRFDTEHRMAATLQRSLLPDRLPNVPGLTTWAKYLTASAEVTVGGDWYDLVPLEDDRVAVVIGDVSGNGVTAAAIMGQIRSTLSAYLLEGHDPATALAKTARMAERLGPELMTTVCCGVLHLSSGRFEYANAGHPPPLVRCPDGRIRTLRSAVAPPLGVGGPDDYGSFTETLPPGSVLVMYTDGLVERRGEPIDLGMRRLTARLATAPSSLEGLGERLISLVGPPGSDDTAVLLIRTSGRPLDLELSVPAARGDLGDLRHRLSRWLRVAHLSRLEEYEFLLACSEAVANAAEHGHRFGDGAISVSGRITAGLVTIKVRDGGGWRDPHPSDRGRGIALMRAVMDSVSIDQTGDGTTVRMRRRLPGKEPA</sequence>
<dbReference type="InterPro" id="IPR001932">
    <property type="entry name" value="PPM-type_phosphatase-like_dom"/>
</dbReference>
<evidence type="ECO:0000256" key="14">
    <source>
        <dbReference type="ARBA" id="ARBA00075117"/>
    </source>
</evidence>
<dbReference type="PANTHER" id="PTHR43156:SF2">
    <property type="entry name" value="STAGE II SPORULATION PROTEIN E"/>
    <property type="match status" value="1"/>
</dbReference>
<dbReference type="FunFam" id="3.30.450.20:FF:000099">
    <property type="entry name" value="Sensory box sensor histidine kinase"/>
    <property type="match status" value="1"/>
</dbReference>
<evidence type="ECO:0000313" key="21">
    <source>
        <dbReference type="Proteomes" id="UP000253303"/>
    </source>
</evidence>
<gene>
    <name evidence="20" type="ORF">DP939_17495</name>
</gene>
<dbReference type="InterPro" id="IPR011006">
    <property type="entry name" value="CheY-like_superfamily"/>
</dbReference>
<keyword evidence="10" id="KW-0904">Protein phosphatase</keyword>
<dbReference type="SUPFAM" id="SSF55874">
    <property type="entry name" value="ATPase domain of HSP90 chaperone/DNA topoisomerase II/histidine kinase"/>
    <property type="match status" value="1"/>
</dbReference>
<dbReference type="GO" id="GO:0046872">
    <property type="term" value="F:metal ion binding"/>
    <property type="evidence" value="ECO:0007669"/>
    <property type="project" value="UniProtKB-KW"/>
</dbReference>
<dbReference type="EMBL" id="QMEY01000006">
    <property type="protein sequence ID" value="RBQ18980.1"/>
    <property type="molecule type" value="Genomic_DNA"/>
</dbReference>
<dbReference type="InterPro" id="IPR000700">
    <property type="entry name" value="PAS-assoc_C"/>
</dbReference>
<dbReference type="CDD" id="cd00156">
    <property type="entry name" value="REC"/>
    <property type="match status" value="1"/>
</dbReference>
<proteinExistence type="predicted"/>
<dbReference type="InterPro" id="IPR003594">
    <property type="entry name" value="HATPase_dom"/>
</dbReference>
<dbReference type="Gene3D" id="3.30.450.40">
    <property type="match status" value="2"/>
</dbReference>
<evidence type="ECO:0000256" key="16">
    <source>
        <dbReference type="PROSITE-ProRule" id="PRU00169"/>
    </source>
</evidence>
<dbReference type="GO" id="GO:0000160">
    <property type="term" value="P:phosphorelay signal transduction system"/>
    <property type="evidence" value="ECO:0007669"/>
    <property type="project" value="InterPro"/>
</dbReference>
<evidence type="ECO:0000259" key="19">
    <source>
        <dbReference type="PROSITE" id="PS50113"/>
    </source>
</evidence>
<keyword evidence="5" id="KW-0547">Nucleotide-binding</keyword>
<dbReference type="InterPro" id="IPR035965">
    <property type="entry name" value="PAS-like_dom_sf"/>
</dbReference>
<evidence type="ECO:0000259" key="17">
    <source>
        <dbReference type="PROSITE" id="PS50110"/>
    </source>
</evidence>
<comment type="function">
    <text evidence="13">Primarily acts as an independent SigF regulator that is sensitive to the osmosensory signal, mediating the cross talk of PknD with the SigF regulon. Possesses both phosphatase and kinase activities. The kinase domain functions as a classic anti-sigma factor-like kinase to phosphorylate the anti-anti-sigma factor domain at the canonical regulatory site, and the phosphatase domain antagonizes this activity.</text>
</comment>
<feature type="domain" description="PAC" evidence="19">
    <location>
        <begin position="409"/>
        <end position="461"/>
    </location>
</feature>
<dbReference type="SMART" id="SM00331">
    <property type="entry name" value="PP2C_SIG"/>
    <property type="match status" value="1"/>
</dbReference>